<organism evidence="1 3">
    <name type="scientific">Polarella glacialis</name>
    <name type="common">Dinoflagellate</name>
    <dbReference type="NCBI Taxonomy" id="89957"/>
    <lineage>
        <taxon>Eukaryota</taxon>
        <taxon>Sar</taxon>
        <taxon>Alveolata</taxon>
        <taxon>Dinophyceae</taxon>
        <taxon>Suessiales</taxon>
        <taxon>Suessiaceae</taxon>
        <taxon>Polarella</taxon>
    </lineage>
</organism>
<dbReference type="SUPFAM" id="SSF48371">
    <property type="entry name" value="ARM repeat"/>
    <property type="match status" value="1"/>
</dbReference>
<accession>A0A813FRI7</accession>
<protein>
    <recommendedName>
        <fullName evidence="4">Protein HGH1 homolog</fullName>
    </recommendedName>
</protein>
<sequence length="173" mass="18549">MAGGVHIPVPDLEFDPGLVTGDALCFEALTDLAARPEKRVGMWMDPGTRQSLLDGAAVGAVTQTAALIILSCLSVEAKNRLAMWTDASARSVLIAACDSTELIDHESGMCPAFFALQAISNLAWQGNRKVMWEDSTLRQALRAAANAPVIEVRRQALRALANLAEEKSIMKAM</sequence>
<evidence type="ECO:0000313" key="3">
    <source>
        <dbReference type="Proteomes" id="UP000654075"/>
    </source>
</evidence>
<dbReference type="Proteomes" id="UP000626109">
    <property type="component" value="Unassembled WGS sequence"/>
</dbReference>
<dbReference type="InterPro" id="IPR011989">
    <property type="entry name" value="ARM-like"/>
</dbReference>
<dbReference type="InterPro" id="IPR016024">
    <property type="entry name" value="ARM-type_fold"/>
</dbReference>
<dbReference type="EMBL" id="CAJNNV010025227">
    <property type="protein sequence ID" value="CAE8613262.1"/>
    <property type="molecule type" value="Genomic_DNA"/>
</dbReference>
<comment type="caution">
    <text evidence="1">The sequence shown here is derived from an EMBL/GenBank/DDBJ whole genome shotgun (WGS) entry which is preliminary data.</text>
</comment>
<reference evidence="1" key="1">
    <citation type="submission" date="2021-02" db="EMBL/GenBank/DDBJ databases">
        <authorList>
            <person name="Dougan E. K."/>
            <person name="Rhodes N."/>
            <person name="Thang M."/>
            <person name="Chan C."/>
        </authorList>
    </citation>
    <scope>NUCLEOTIDE SEQUENCE</scope>
</reference>
<dbReference type="EMBL" id="CAJNNW010037642">
    <property type="protein sequence ID" value="CAE8743431.1"/>
    <property type="molecule type" value="Genomic_DNA"/>
</dbReference>
<dbReference type="AlphaFoldDB" id="A0A813FRI7"/>
<dbReference type="Proteomes" id="UP000654075">
    <property type="component" value="Unassembled WGS sequence"/>
</dbReference>
<name>A0A813FRI7_POLGL</name>
<gene>
    <name evidence="1" type="ORF">PGLA1383_LOCUS31038</name>
    <name evidence="2" type="ORF">PGLA2088_LOCUS51391</name>
</gene>
<proteinExistence type="predicted"/>
<evidence type="ECO:0008006" key="4">
    <source>
        <dbReference type="Google" id="ProtNLM"/>
    </source>
</evidence>
<keyword evidence="3" id="KW-1185">Reference proteome</keyword>
<evidence type="ECO:0000313" key="1">
    <source>
        <dbReference type="EMBL" id="CAE8613262.1"/>
    </source>
</evidence>
<dbReference type="Gene3D" id="1.25.10.10">
    <property type="entry name" value="Leucine-rich Repeat Variant"/>
    <property type="match status" value="1"/>
</dbReference>
<evidence type="ECO:0000313" key="2">
    <source>
        <dbReference type="EMBL" id="CAE8743431.1"/>
    </source>
</evidence>